<dbReference type="AlphaFoldDB" id="A0A8S0TS71"/>
<dbReference type="Proteomes" id="UP000594638">
    <property type="component" value="Unassembled WGS sequence"/>
</dbReference>
<dbReference type="EMBL" id="CACTIH010007304">
    <property type="protein sequence ID" value="CAA3008729.1"/>
    <property type="molecule type" value="Genomic_DNA"/>
</dbReference>
<gene>
    <name evidence="2" type="ORF">OLEA9_A084878</name>
</gene>
<proteinExistence type="predicted"/>
<feature type="region of interest" description="Disordered" evidence="1">
    <location>
        <begin position="1"/>
        <end position="67"/>
    </location>
</feature>
<accession>A0A8S0TS71</accession>
<dbReference type="Gramene" id="OE9A084878T1">
    <property type="protein sequence ID" value="OE9A084878C1"/>
    <property type="gene ID" value="OE9A084878"/>
</dbReference>
<protein>
    <submittedName>
        <fullName evidence="2">GDP-mannose transporter GONST3-like</fullName>
    </submittedName>
</protein>
<evidence type="ECO:0000313" key="2">
    <source>
        <dbReference type="EMBL" id="CAA3008729.1"/>
    </source>
</evidence>
<organism evidence="2 3">
    <name type="scientific">Olea europaea subsp. europaea</name>
    <dbReference type="NCBI Taxonomy" id="158383"/>
    <lineage>
        <taxon>Eukaryota</taxon>
        <taxon>Viridiplantae</taxon>
        <taxon>Streptophyta</taxon>
        <taxon>Embryophyta</taxon>
        <taxon>Tracheophyta</taxon>
        <taxon>Spermatophyta</taxon>
        <taxon>Magnoliopsida</taxon>
        <taxon>eudicotyledons</taxon>
        <taxon>Gunneridae</taxon>
        <taxon>Pentapetalae</taxon>
        <taxon>asterids</taxon>
        <taxon>lamiids</taxon>
        <taxon>Lamiales</taxon>
        <taxon>Oleaceae</taxon>
        <taxon>Oleeae</taxon>
        <taxon>Olea</taxon>
    </lineage>
</organism>
<reference evidence="2 3" key="1">
    <citation type="submission" date="2019-12" db="EMBL/GenBank/DDBJ databases">
        <authorList>
            <person name="Alioto T."/>
            <person name="Alioto T."/>
            <person name="Gomez Garrido J."/>
        </authorList>
    </citation>
    <scope>NUCLEOTIDE SEQUENCE [LARGE SCALE GENOMIC DNA]</scope>
</reference>
<keyword evidence="3" id="KW-1185">Reference proteome</keyword>
<name>A0A8S0TS71_OLEEU</name>
<feature type="compositionally biased region" description="Basic and acidic residues" evidence="1">
    <location>
        <begin position="43"/>
        <end position="67"/>
    </location>
</feature>
<evidence type="ECO:0000256" key="1">
    <source>
        <dbReference type="SAM" id="MobiDB-lite"/>
    </source>
</evidence>
<comment type="caution">
    <text evidence="2">The sequence shown here is derived from an EMBL/GenBank/DDBJ whole genome shotgun (WGS) entry which is preliminary data.</text>
</comment>
<evidence type="ECO:0000313" key="3">
    <source>
        <dbReference type="Proteomes" id="UP000594638"/>
    </source>
</evidence>
<sequence length="67" mass="7696">MMGGIMYQQSTRNRSKPAKEVKAQENEEEQEKLLEMQTVIESSAKEKPVTKSREGNKRLQDSHRSSS</sequence>